<evidence type="ECO:0000313" key="1">
    <source>
        <dbReference type="EMBL" id="KAK4019817.1"/>
    </source>
</evidence>
<protein>
    <submittedName>
        <fullName evidence="1">Uncharacterized protein</fullName>
    </submittedName>
</protein>
<comment type="caution">
    <text evidence="1">The sequence shown here is derived from an EMBL/GenBank/DDBJ whole genome shotgun (WGS) entry which is preliminary data.</text>
</comment>
<name>A0ABR0A3U4_9CRUS</name>
<evidence type="ECO:0000313" key="2">
    <source>
        <dbReference type="Proteomes" id="UP001234178"/>
    </source>
</evidence>
<accession>A0ABR0A3U4</accession>
<gene>
    <name evidence="1" type="ORF">OUZ56_001824</name>
</gene>
<reference evidence="1 2" key="1">
    <citation type="journal article" date="2023" name="Nucleic Acids Res.">
        <title>The hologenome of Daphnia magna reveals possible DNA methylation and microbiome-mediated evolution of the host genome.</title>
        <authorList>
            <person name="Chaturvedi A."/>
            <person name="Li X."/>
            <person name="Dhandapani V."/>
            <person name="Marshall H."/>
            <person name="Kissane S."/>
            <person name="Cuenca-Cambronero M."/>
            <person name="Asole G."/>
            <person name="Calvet F."/>
            <person name="Ruiz-Romero M."/>
            <person name="Marangio P."/>
            <person name="Guigo R."/>
            <person name="Rago D."/>
            <person name="Mirbahai L."/>
            <person name="Eastwood N."/>
            <person name="Colbourne J.K."/>
            <person name="Zhou J."/>
            <person name="Mallon E."/>
            <person name="Orsini L."/>
        </authorList>
    </citation>
    <scope>NUCLEOTIDE SEQUENCE [LARGE SCALE GENOMIC DNA]</scope>
    <source>
        <strain evidence="1">LRV0_1</strain>
    </source>
</reference>
<sequence>MRTRALQSAIFHTLAVRGEAYFAPADGSVSSIRHVVHLRSNEPIAATDIVVDINSSPTPL</sequence>
<dbReference type="EMBL" id="JAOYFB010000036">
    <property type="protein sequence ID" value="KAK4019817.1"/>
    <property type="molecule type" value="Genomic_DNA"/>
</dbReference>
<organism evidence="1 2">
    <name type="scientific">Daphnia magna</name>
    <dbReference type="NCBI Taxonomy" id="35525"/>
    <lineage>
        <taxon>Eukaryota</taxon>
        <taxon>Metazoa</taxon>
        <taxon>Ecdysozoa</taxon>
        <taxon>Arthropoda</taxon>
        <taxon>Crustacea</taxon>
        <taxon>Branchiopoda</taxon>
        <taxon>Diplostraca</taxon>
        <taxon>Cladocera</taxon>
        <taxon>Anomopoda</taxon>
        <taxon>Daphniidae</taxon>
        <taxon>Daphnia</taxon>
    </lineage>
</organism>
<proteinExistence type="predicted"/>
<dbReference type="Proteomes" id="UP001234178">
    <property type="component" value="Unassembled WGS sequence"/>
</dbReference>
<keyword evidence="2" id="KW-1185">Reference proteome</keyword>